<name>A0A812MWJ8_SYMPI</name>
<comment type="caution">
    <text evidence="1">The sequence shown here is derived from an EMBL/GenBank/DDBJ whole genome shotgun (WGS) entry which is preliminary data.</text>
</comment>
<feature type="non-terminal residue" evidence="1">
    <location>
        <position position="69"/>
    </location>
</feature>
<evidence type="ECO:0000313" key="1">
    <source>
        <dbReference type="EMBL" id="CAE7288984.1"/>
    </source>
</evidence>
<sequence>YHNCEVTICTELAWKSFIKEFRDGLPKGTLLFRPSGGDTMMQTRTAISQLITWEGQHYDFLQSLIFSAQ</sequence>
<accession>A0A812MWJ8</accession>
<gene>
    <name evidence="1" type="ORF">SPIL2461_LOCUS6499</name>
</gene>
<evidence type="ECO:0000313" key="2">
    <source>
        <dbReference type="Proteomes" id="UP000649617"/>
    </source>
</evidence>
<feature type="non-terminal residue" evidence="1">
    <location>
        <position position="1"/>
    </location>
</feature>
<dbReference type="OrthoDB" id="443615at2759"/>
<proteinExistence type="predicted"/>
<dbReference type="Proteomes" id="UP000649617">
    <property type="component" value="Unassembled WGS sequence"/>
</dbReference>
<dbReference type="AlphaFoldDB" id="A0A812MWJ8"/>
<keyword evidence="2" id="KW-1185">Reference proteome</keyword>
<reference evidence="1" key="1">
    <citation type="submission" date="2021-02" db="EMBL/GenBank/DDBJ databases">
        <authorList>
            <person name="Dougan E. K."/>
            <person name="Rhodes N."/>
            <person name="Thang M."/>
            <person name="Chan C."/>
        </authorList>
    </citation>
    <scope>NUCLEOTIDE SEQUENCE</scope>
</reference>
<protein>
    <submittedName>
        <fullName evidence="1">Uncharacterized protein</fullName>
    </submittedName>
</protein>
<organism evidence="1 2">
    <name type="scientific">Symbiodinium pilosum</name>
    <name type="common">Dinoflagellate</name>
    <dbReference type="NCBI Taxonomy" id="2952"/>
    <lineage>
        <taxon>Eukaryota</taxon>
        <taxon>Sar</taxon>
        <taxon>Alveolata</taxon>
        <taxon>Dinophyceae</taxon>
        <taxon>Suessiales</taxon>
        <taxon>Symbiodiniaceae</taxon>
        <taxon>Symbiodinium</taxon>
    </lineage>
</organism>
<dbReference type="EMBL" id="CAJNIZ010009827">
    <property type="protein sequence ID" value="CAE7288984.1"/>
    <property type="molecule type" value="Genomic_DNA"/>
</dbReference>